<dbReference type="HOGENOM" id="CLU_044118_0_4_4"/>
<evidence type="ECO:0000256" key="2">
    <source>
        <dbReference type="ARBA" id="ARBA00001946"/>
    </source>
</evidence>
<feature type="binding site" evidence="7">
    <location>
        <position position="86"/>
    </location>
    <ligand>
        <name>Mg(2+)</name>
        <dbReference type="ChEBI" id="CHEBI:18420"/>
        <label>1</label>
        <note>catalytic</note>
    </ligand>
</feature>
<comment type="catalytic activity">
    <reaction evidence="1 8">
        <text>a myo-inositol phosphate + H2O = myo-inositol + phosphate</text>
        <dbReference type="Rhea" id="RHEA:24056"/>
        <dbReference type="ChEBI" id="CHEBI:15377"/>
        <dbReference type="ChEBI" id="CHEBI:17268"/>
        <dbReference type="ChEBI" id="CHEBI:43474"/>
        <dbReference type="ChEBI" id="CHEBI:84139"/>
        <dbReference type="EC" id="3.1.3.25"/>
    </reaction>
</comment>
<name>D7DJX5_METV0</name>
<keyword evidence="6 7" id="KW-0460">Magnesium</keyword>
<organism evidence="9 10">
    <name type="scientific">Methylotenera versatilis (strain 301)</name>
    <dbReference type="NCBI Taxonomy" id="666681"/>
    <lineage>
        <taxon>Bacteria</taxon>
        <taxon>Pseudomonadati</taxon>
        <taxon>Pseudomonadota</taxon>
        <taxon>Betaproteobacteria</taxon>
        <taxon>Nitrosomonadales</taxon>
        <taxon>Methylophilaceae</taxon>
        <taxon>Methylotenera</taxon>
    </lineage>
</organism>
<evidence type="ECO:0000313" key="10">
    <source>
        <dbReference type="Proteomes" id="UP000000383"/>
    </source>
</evidence>
<keyword evidence="5 8" id="KW-0378">Hydrolase</keyword>
<keyword evidence="10" id="KW-1185">Reference proteome</keyword>
<dbReference type="InterPro" id="IPR022337">
    <property type="entry name" value="Inositol_monophosphatase_SuhB"/>
</dbReference>
<comment type="similarity">
    <text evidence="3 8">Belongs to the inositol monophosphatase superfamily.</text>
</comment>
<dbReference type="SUPFAM" id="SSF56655">
    <property type="entry name" value="Carbohydrate phosphatase"/>
    <property type="match status" value="1"/>
</dbReference>
<dbReference type="AlphaFoldDB" id="D7DJX5"/>
<dbReference type="Proteomes" id="UP000000383">
    <property type="component" value="Chromosome"/>
</dbReference>
<evidence type="ECO:0000256" key="4">
    <source>
        <dbReference type="ARBA" id="ARBA00022723"/>
    </source>
</evidence>
<reference evidence="10" key="1">
    <citation type="submission" date="2010-05" db="EMBL/GenBank/DDBJ databases">
        <title>Complete sequence of Methylotenera sp. 301.</title>
        <authorList>
            <person name="Lucas S."/>
            <person name="Copeland A."/>
            <person name="Lapidus A."/>
            <person name="Cheng J.-F."/>
            <person name="Bruce D."/>
            <person name="Goodwin L."/>
            <person name="Pitluck S."/>
            <person name="Clum A."/>
            <person name="Land M."/>
            <person name="Hauser L."/>
            <person name="Kyrpides N."/>
            <person name="Ivanova N."/>
            <person name="Chistoservova L."/>
            <person name="Kalyuzhnaya M."/>
            <person name="Woyke T."/>
        </authorList>
    </citation>
    <scope>NUCLEOTIDE SEQUENCE [LARGE SCALE GENOMIC DNA]</scope>
    <source>
        <strain evidence="10">301</strain>
    </source>
</reference>
<dbReference type="GO" id="GO:0046854">
    <property type="term" value="P:phosphatidylinositol phosphate biosynthetic process"/>
    <property type="evidence" value="ECO:0007669"/>
    <property type="project" value="InterPro"/>
</dbReference>
<evidence type="ECO:0000256" key="5">
    <source>
        <dbReference type="ARBA" id="ARBA00022801"/>
    </source>
</evidence>
<sequence length="268" mass="29575">MHPMLSNAVKAARRAGNIITRASEDVGSLKIQTKTYNDFVTEVDKAAEGAIIDMLKDLYPTHGFLGEESGESNSEADFIWIIDPLDGTTNFLHGMPQYCISIALQERGVLTHAVVYDPNRNDLFTATKGRGAFLNDKRIRVSQRTKLQDTIIGTGFPFRDFTHLDTYLDMLKDMIKKTTGIRRPGSAALDLAYVAAGWYDGFWEIDLSTWDVAAGGLIVQEAGGIVGDFEGNESWLKTGNIVAANPKIFSQMLQTLSPHLTDDLKTPK</sequence>
<evidence type="ECO:0000256" key="8">
    <source>
        <dbReference type="RuleBase" id="RU364068"/>
    </source>
</evidence>
<dbReference type="Pfam" id="PF00459">
    <property type="entry name" value="Inositol_P"/>
    <property type="match status" value="1"/>
</dbReference>
<dbReference type="eggNOG" id="COG0483">
    <property type="taxonomic scope" value="Bacteria"/>
</dbReference>
<reference evidence="9 10" key="2">
    <citation type="journal article" date="2011" name="J. Bacteriol.">
        <title>Genomes of three methylotrophs from a single niche uncover genetic and metabolic divergence of Methylophilaceae.</title>
        <authorList>
            <person name="Lapidus A."/>
            <person name="Clum A."/>
            <person name="Labutti K."/>
            <person name="Kaluzhnaya M.G."/>
            <person name="Lim S."/>
            <person name="Beck D.A."/>
            <person name="Glavina Del Rio T."/>
            <person name="Nolan M."/>
            <person name="Mavromatis K."/>
            <person name="Huntemann M."/>
            <person name="Lucas S."/>
            <person name="Lidstrom M.E."/>
            <person name="Ivanova N."/>
            <person name="Chistoserdova L."/>
        </authorList>
    </citation>
    <scope>NUCLEOTIDE SEQUENCE [LARGE SCALE GENOMIC DNA]</scope>
    <source>
        <strain evidence="9 10">301</strain>
    </source>
</reference>
<dbReference type="InterPro" id="IPR020550">
    <property type="entry name" value="Inositol_monophosphatase_CS"/>
</dbReference>
<feature type="binding site" evidence="7">
    <location>
        <position position="211"/>
    </location>
    <ligand>
        <name>Mg(2+)</name>
        <dbReference type="ChEBI" id="CHEBI:18420"/>
        <label>1</label>
        <note>catalytic</note>
    </ligand>
</feature>
<dbReference type="EMBL" id="CP002056">
    <property type="protein sequence ID" value="ADI30336.1"/>
    <property type="molecule type" value="Genomic_DNA"/>
</dbReference>
<dbReference type="PROSITE" id="PS00629">
    <property type="entry name" value="IMP_1"/>
    <property type="match status" value="1"/>
</dbReference>
<evidence type="ECO:0000256" key="3">
    <source>
        <dbReference type="ARBA" id="ARBA00009759"/>
    </source>
</evidence>
<dbReference type="Gene3D" id="3.40.190.80">
    <property type="match status" value="1"/>
</dbReference>
<dbReference type="InterPro" id="IPR020583">
    <property type="entry name" value="Inositol_monoP_metal-BS"/>
</dbReference>
<dbReference type="FunFam" id="3.40.190.80:FF:000002">
    <property type="entry name" value="Inositol-1-monophosphatase"/>
    <property type="match status" value="1"/>
</dbReference>
<dbReference type="Gene3D" id="3.30.540.10">
    <property type="entry name" value="Fructose-1,6-Bisphosphatase, subunit A, domain 1"/>
    <property type="match status" value="1"/>
</dbReference>
<evidence type="ECO:0000313" key="9">
    <source>
        <dbReference type="EMBL" id="ADI30336.1"/>
    </source>
</evidence>
<dbReference type="PANTHER" id="PTHR20854">
    <property type="entry name" value="INOSITOL MONOPHOSPHATASE"/>
    <property type="match status" value="1"/>
</dbReference>
<dbReference type="RefSeq" id="WP_013148648.1">
    <property type="nucleotide sequence ID" value="NC_014207.1"/>
</dbReference>
<feature type="binding site" evidence="7">
    <location>
        <position position="83"/>
    </location>
    <ligand>
        <name>Mg(2+)</name>
        <dbReference type="ChEBI" id="CHEBI:18420"/>
        <label>1</label>
        <note>catalytic</note>
    </ligand>
</feature>
<dbReference type="PRINTS" id="PR00377">
    <property type="entry name" value="IMPHPHTASES"/>
</dbReference>
<evidence type="ECO:0000256" key="6">
    <source>
        <dbReference type="ARBA" id="ARBA00022842"/>
    </source>
</evidence>
<dbReference type="FunFam" id="3.30.540.10:FF:000003">
    <property type="entry name" value="Inositol-1-monophosphatase"/>
    <property type="match status" value="1"/>
</dbReference>
<evidence type="ECO:0000256" key="1">
    <source>
        <dbReference type="ARBA" id="ARBA00001033"/>
    </source>
</evidence>
<dbReference type="KEGG" id="meh:M301_1964"/>
<protein>
    <recommendedName>
        <fullName evidence="8">Inositol-1-monophosphatase</fullName>
        <ecNumber evidence="8">3.1.3.25</ecNumber>
    </recommendedName>
</protein>
<dbReference type="GO" id="GO:0007165">
    <property type="term" value="P:signal transduction"/>
    <property type="evidence" value="ECO:0007669"/>
    <property type="project" value="TreeGrafter"/>
</dbReference>
<dbReference type="PANTHER" id="PTHR20854:SF4">
    <property type="entry name" value="INOSITOL-1-MONOPHOSPHATASE-RELATED"/>
    <property type="match status" value="1"/>
</dbReference>
<dbReference type="InterPro" id="IPR033942">
    <property type="entry name" value="IMPase"/>
</dbReference>
<gene>
    <name evidence="9" type="ordered locus">M301_1964</name>
</gene>
<dbReference type="EC" id="3.1.3.25" evidence="8"/>
<comment type="cofactor">
    <cofactor evidence="2 7 8">
        <name>Mg(2+)</name>
        <dbReference type="ChEBI" id="CHEBI:18420"/>
    </cofactor>
</comment>
<dbReference type="PROSITE" id="PS00630">
    <property type="entry name" value="IMP_2"/>
    <property type="match status" value="1"/>
</dbReference>
<dbReference type="STRING" id="666681.M301_1964"/>
<accession>D7DJX5</accession>
<dbReference type="CDD" id="cd01639">
    <property type="entry name" value="IMPase"/>
    <property type="match status" value="1"/>
</dbReference>
<evidence type="ECO:0000256" key="7">
    <source>
        <dbReference type="PIRSR" id="PIRSR600760-2"/>
    </source>
</evidence>
<feature type="binding site" evidence="7">
    <location>
        <position position="67"/>
    </location>
    <ligand>
        <name>Mg(2+)</name>
        <dbReference type="ChEBI" id="CHEBI:18420"/>
        <label>1</label>
        <note>catalytic</note>
    </ligand>
</feature>
<dbReference type="GO" id="GO:0006020">
    <property type="term" value="P:inositol metabolic process"/>
    <property type="evidence" value="ECO:0007669"/>
    <property type="project" value="TreeGrafter"/>
</dbReference>
<dbReference type="OrthoDB" id="9785695at2"/>
<feature type="binding site" evidence="7">
    <location>
        <position position="85"/>
    </location>
    <ligand>
        <name>Mg(2+)</name>
        <dbReference type="ChEBI" id="CHEBI:18420"/>
        <label>1</label>
        <note>catalytic</note>
    </ligand>
</feature>
<keyword evidence="4 7" id="KW-0479">Metal-binding</keyword>
<dbReference type="GO" id="GO:0008934">
    <property type="term" value="F:inositol monophosphate 1-phosphatase activity"/>
    <property type="evidence" value="ECO:0007669"/>
    <property type="project" value="InterPro"/>
</dbReference>
<dbReference type="GO" id="GO:0046872">
    <property type="term" value="F:metal ion binding"/>
    <property type="evidence" value="ECO:0007669"/>
    <property type="project" value="UniProtKB-KW"/>
</dbReference>
<proteinExistence type="inferred from homology"/>
<dbReference type="PRINTS" id="PR01959">
    <property type="entry name" value="SBIMPHPHTASE"/>
</dbReference>
<dbReference type="InterPro" id="IPR000760">
    <property type="entry name" value="Inositol_monophosphatase-like"/>
</dbReference>